<dbReference type="SUPFAM" id="SSF57184">
    <property type="entry name" value="Growth factor receptor domain"/>
    <property type="match status" value="2"/>
</dbReference>
<evidence type="ECO:0000256" key="2">
    <source>
        <dbReference type="SAM" id="SignalP"/>
    </source>
</evidence>
<evidence type="ECO:0000313" key="5">
    <source>
        <dbReference type="Proteomes" id="UP000014680"/>
    </source>
</evidence>
<dbReference type="VEuPathDB" id="AmoebaDB:EIN_223640"/>
<dbReference type="KEGG" id="eiv:EIN_223640"/>
<dbReference type="InterPro" id="IPR001245">
    <property type="entry name" value="Ser-Thr/Tyr_kinase_cat_dom"/>
</dbReference>
<sequence>MVGTMSMLLTFLSFFVVLCLSADLPGSICYQSDTNNATLFYKALVPSTCVVPQNVEFKWSGSSVIGADYTFKSGAATSIGKHSLTISQNCRGDVAGDKANENSVSKNSLIFEDGHGMDYFVLNEQGIRAFWYVENKHLDGVVFEFMTRSDVWASSVVLINSDKPLYVYTQGYEFFNVTRLNPEAFVLFKVINEDFINNAGITHPFVRTERINAKDQTCVYQYNAFNFSAPDVKNTDFKMISICNRGSIDRYVQCFWSKGKYTDCSCKPKVQEGTIRTTGSFNYPDCRYLSRLYDFNLYTNNEYVIFDSYNTTTWADFLIPQRMNSLTFEVDVTDVPNVTFLSILSSFLLPNFPFTVYGGLNVTEELTIDSVADYYIERLVFNTISVDKYIDDGAIVIATNLINDTNRELMEGQNLYPVCGEKGQIQRWMKLDTLTKPVDYNAIRDCSCTVKSDTLLDQFDCNETSLIETSQLELIIEKSVFDGGNFNRFWAKMEFKGNGGRTLRGLSHTVQNCIFLSDKTYTIATNLTCKNAEIQDRVNLIIEESHAFVAETITLTSIYKNLNGKPVFYAHNKILESTQVLLADSQNECLELVENGEDYGSGTIESDTSTLVKINQLLRVCPTSKVEKSVLCTATKPSYPSGFDYLYCPCKGELCTVAIPSDLTSLVSSEITSFDGTINVSGDVLIYNFSRIRNVTALPSSVSTVTVDGTSLTIDNVEASDSVTTLIAKTPLVLKNVHSLVSLKTLSTITLDYSNVLLDKVTETGTGVITLSSSVSTITVNSIEPISTQATKPIFVVQPTTAELTLGNTPTSTYVKMVMTNKYRKVVYGNITCDNQAVVIPATAGGVISVEDCNKLGLSTHNCYYNGNVYDISSSDSSRDYSCPCIDSNVCVLTISSATISLEVPATKELYVESSPKLIMNSLSLIMYSSCSECAVVIQGNNNFIILSAVEGFQIKSESTTTEKGNVIATKTRAIAFDAGGLKTGSTLKGSQLVAKVVASDKAYCTTMRFKEAATCMICGDIIANSNGKCDNRAAVVNCATTASSGHCTSCADGFYLVGTTLNNQRCEACGNLCTKCSSNTECILCNAGSKLSGTTCTRITEADSCDYYSGGICRKCPGKKMTDGTFQSCTESCSASCDTCYTLSTEEKCPVCTISDKYTREDEAKQSCSQSVGASSVSNKGAMSCENGYSIGSGKCSTCEASCAKCSGVTCYECKNSSQILLNGICTNTNCKTVSNFKCLNCAEESGSTKMYYDDADGQCKPVDDSCNGATFFGVCMKCVNQQDVVSTDKKTCEAPKTTALIKRETSDICELYLFGICQRCSSQYYSSGNECRKCIDNCNLCSDGSSCSLCDDKYTYNFQSKTCEPLTLEHCDNIYKSVCIHCEYGYYAFNGRCQQCNTKCATCVSSTTCSSCAEGYYLNGTSCLDSEEASINFCATYSPEGCLNCTSGYYLDAGNCHTCNEFLVGCMSCNKTSKKCTSCGKDYVMTLDGCVKYDTIEHCKRAIDGYCDECDDWYALSYNRQRCEKYPLGYGVALIIIAIAIFIALLIVLCIMLYVYYQYRSKQLEETRASRVFPLKHCDVALMPYPTMEQIVSEATLIEFQEKMELNKEYMKRFYIGNKGSDEVELQFVIDKDERYRVDFEPHSCLLKSGMCISERVLIYPNCSFTIQNAFKVRVFVDNQLKEELSFKLSANTVDSLFIDPHLINIETNMRSNYKITVSKANYNNQSVVVRNIRSFDFKSDEKKIYDEPLNILENFPQSSYLTKLIGKVLLDKTHLIVTEFATFGTLQDFISAGKEMALSMRCRVLLDAAKGIAVLHAKNFLHYNIKPANVMLMSTDVNDVSIVKLTDFGYQDTYMKFWNHRTEVKERPTYIAPEIITGQKYTSKTDVYAFAVTMYAIATMKEPFPVSEYKYPWSISKFVCVGRRLEQPANMSKQLYNIISNSWEHCSADRFTIDEVVHDLKKVQENSY</sequence>
<dbReference type="InterPro" id="IPR009030">
    <property type="entry name" value="Growth_fac_rcpt_cys_sf"/>
</dbReference>
<dbReference type="PANTHER" id="PTHR45756:SF1">
    <property type="entry name" value="PROTEIN KINASE DOMAIN CONTAINING PROTEIN"/>
    <property type="match status" value="1"/>
</dbReference>
<keyword evidence="1" id="KW-0812">Transmembrane</keyword>
<dbReference type="Gene3D" id="2.10.220.10">
    <property type="entry name" value="Hormone Receptor, Insulin-like Growth Factor Receptor 1, Chain A, domain 2"/>
    <property type="match status" value="1"/>
</dbReference>
<dbReference type="GO" id="GO:0005524">
    <property type="term" value="F:ATP binding"/>
    <property type="evidence" value="ECO:0007669"/>
    <property type="project" value="InterPro"/>
</dbReference>
<keyword evidence="2" id="KW-0732">Signal</keyword>
<dbReference type="OMA" id="ICYRCIP"/>
<organism evidence="4 5">
    <name type="scientific">Entamoeba invadens IP1</name>
    <dbReference type="NCBI Taxonomy" id="370355"/>
    <lineage>
        <taxon>Eukaryota</taxon>
        <taxon>Amoebozoa</taxon>
        <taxon>Evosea</taxon>
        <taxon>Archamoebae</taxon>
        <taxon>Mastigamoebida</taxon>
        <taxon>Entamoebidae</taxon>
        <taxon>Entamoeba</taxon>
    </lineage>
</organism>
<dbReference type="PANTHER" id="PTHR45756">
    <property type="entry name" value="PALMITOYLTRANSFERASE"/>
    <property type="match status" value="1"/>
</dbReference>
<feature type="domain" description="Protein kinase" evidence="3">
    <location>
        <begin position="1706"/>
        <end position="1971"/>
    </location>
</feature>
<protein>
    <submittedName>
        <fullName evidence="4">Serine-threonine protein kinase, putative</fullName>
    </submittedName>
</protein>
<keyword evidence="5" id="KW-1185">Reference proteome</keyword>
<feature type="transmembrane region" description="Helical" evidence="1">
    <location>
        <begin position="1530"/>
        <end position="1559"/>
    </location>
</feature>
<feature type="signal peptide" evidence="2">
    <location>
        <begin position="1"/>
        <end position="21"/>
    </location>
</feature>
<dbReference type="InterPro" id="IPR000742">
    <property type="entry name" value="EGF"/>
</dbReference>
<dbReference type="Pfam" id="PF07714">
    <property type="entry name" value="PK_Tyr_Ser-Thr"/>
    <property type="match status" value="1"/>
</dbReference>
<feature type="chain" id="PRO_5001980468" evidence="2">
    <location>
        <begin position="22"/>
        <end position="1971"/>
    </location>
</feature>
<gene>
    <name evidence="4" type="ORF">EIN_223640</name>
</gene>
<dbReference type="SUPFAM" id="SSF56112">
    <property type="entry name" value="Protein kinase-like (PK-like)"/>
    <property type="match status" value="1"/>
</dbReference>
<dbReference type="EMBL" id="KB206756">
    <property type="protein sequence ID" value="ELP88151.1"/>
    <property type="molecule type" value="Genomic_DNA"/>
</dbReference>
<keyword evidence="1" id="KW-0472">Membrane</keyword>
<dbReference type="Gene3D" id="1.10.510.10">
    <property type="entry name" value="Transferase(Phosphotransferase) domain 1"/>
    <property type="match status" value="1"/>
</dbReference>
<keyword evidence="4" id="KW-0808">Transferase</keyword>
<dbReference type="Proteomes" id="UP000014680">
    <property type="component" value="Unassembled WGS sequence"/>
</dbReference>
<dbReference type="SMART" id="SM00181">
    <property type="entry name" value="EGF"/>
    <property type="match status" value="6"/>
</dbReference>
<dbReference type="PROSITE" id="PS50011">
    <property type="entry name" value="PROTEIN_KINASE_DOM"/>
    <property type="match status" value="1"/>
</dbReference>
<dbReference type="InterPro" id="IPR011009">
    <property type="entry name" value="Kinase-like_dom_sf"/>
</dbReference>
<name>A0A0A1U255_ENTIV</name>
<dbReference type="GO" id="GO:0004672">
    <property type="term" value="F:protein kinase activity"/>
    <property type="evidence" value="ECO:0007669"/>
    <property type="project" value="InterPro"/>
</dbReference>
<dbReference type="OrthoDB" id="300641at2759"/>
<dbReference type="RefSeq" id="XP_004254922.1">
    <property type="nucleotide sequence ID" value="XM_004254874.1"/>
</dbReference>
<evidence type="ECO:0000313" key="4">
    <source>
        <dbReference type="EMBL" id="ELP88151.1"/>
    </source>
</evidence>
<proteinExistence type="predicted"/>
<evidence type="ECO:0000256" key="1">
    <source>
        <dbReference type="SAM" id="Phobius"/>
    </source>
</evidence>
<evidence type="ECO:0000259" key="3">
    <source>
        <dbReference type="PROSITE" id="PS50011"/>
    </source>
</evidence>
<dbReference type="SMART" id="SM00261">
    <property type="entry name" value="FU"/>
    <property type="match status" value="5"/>
</dbReference>
<dbReference type="InterPro" id="IPR006212">
    <property type="entry name" value="Furin_repeat"/>
</dbReference>
<keyword evidence="1" id="KW-1133">Transmembrane helix</keyword>
<keyword evidence="4" id="KW-0418">Kinase</keyword>
<dbReference type="GeneID" id="14887450"/>
<dbReference type="InterPro" id="IPR000719">
    <property type="entry name" value="Prot_kinase_dom"/>
</dbReference>
<accession>A0A0A1U255</accession>
<dbReference type="InterPro" id="IPR053215">
    <property type="entry name" value="TKL_Ser/Thr_kinase"/>
</dbReference>
<reference evidence="4 5" key="1">
    <citation type="submission" date="2012-10" db="EMBL/GenBank/DDBJ databases">
        <authorList>
            <person name="Zafar N."/>
            <person name="Inman J."/>
            <person name="Hall N."/>
            <person name="Lorenzi H."/>
            <person name="Caler E."/>
        </authorList>
    </citation>
    <scope>NUCLEOTIDE SEQUENCE [LARGE SCALE GENOMIC DNA]</scope>
    <source>
        <strain evidence="4 5">IP1</strain>
    </source>
</reference>